<dbReference type="AlphaFoldDB" id="A0A833PGY9"/>
<gene>
    <name evidence="1" type="ORF">GAK29_01443</name>
</gene>
<proteinExistence type="predicted"/>
<name>A0A833PGY9_ACIBZ</name>
<reference evidence="2" key="1">
    <citation type="journal article" date="2020" name="MBio">
        <title>Horizontal gene transfer to a defensive symbiont with a reduced genome amongst a multipartite beetle microbiome.</title>
        <authorList>
            <person name="Waterworth S.C."/>
            <person name="Florez L.V."/>
            <person name="Rees E.R."/>
            <person name="Hertweck C."/>
            <person name="Kaltenpoth M."/>
            <person name="Kwan J.C."/>
        </authorList>
    </citation>
    <scope>NUCLEOTIDE SEQUENCE [LARGE SCALE GENOMIC DNA]</scope>
</reference>
<comment type="caution">
    <text evidence="1">The sequence shown here is derived from an EMBL/GenBank/DDBJ whole genome shotgun (WGS) entry which is preliminary data.</text>
</comment>
<sequence>MWYASANRQGHKLVPVDTLECALEWFDVVEAEWSGACDLSNDFKHKDLIEAVIGGYDE</sequence>
<organism evidence="1 2">
    <name type="scientific">Acinetobacter bereziniae</name>
    <name type="common">Acinetobacter genomosp. 10</name>
    <dbReference type="NCBI Taxonomy" id="106648"/>
    <lineage>
        <taxon>Bacteria</taxon>
        <taxon>Pseudomonadati</taxon>
        <taxon>Pseudomonadota</taxon>
        <taxon>Gammaproteobacteria</taxon>
        <taxon>Moraxellales</taxon>
        <taxon>Moraxellaceae</taxon>
        <taxon>Acinetobacter</taxon>
    </lineage>
</organism>
<dbReference type="Proteomes" id="UP000490535">
    <property type="component" value="Unassembled WGS sequence"/>
</dbReference>
<evidence type="ECO:0000313" key="1">
    <source>
        <dbReference type="EMBL" id="KAF1026181.1"/>
    </source>
</evidence>
<evidence type="ECO:0000313" key="2">
    <source>
        <dbReference type="Proteomes" id="UP000490535"/>
    </source>
</evidence>
<protein>
    <submittedName>
        <fullName evidence="1">Uncharacterized protein</fullName>
    </submittedName>
</protein>
<dbReference type="EMBL" id="WNDP01000027">
    <property type="protein sequence ID" value="KAF1026181.1"/>
    <property type="molecule type" value="Genomic_DNA"/>
</dbReference>
<accession>A0A833PGY9</accession>